<organism evidence="9 10">
    <name type="scientific">Geosporobacter ferrireducens</name>
    <dbReference type="NCBI Taxonomy" id="1424294"/>
    <lineage>
        <taxon>Bacteria</taxon>
        <taxon>Bacillati</taxon>
        <taxon>Bacillota</taxon>
        <taxon>Clostridia</taxon>
        <taxon>Peptostreptococcales</taxon>
        <taxon>Thermotaleaceae</taxon>
        <taxon>Geosporobacter</taxon>
    </lineage>
</organism>
<dbReference type="AlphaFoldDB" id="A0A1D8GGZ4"/>
<feature type="transmembrane region" description="Helical" evidence="8">
    <location>
        <begin position="145"/>
        <end position="165"/>
    </location>
</feature>
<dbReference type="Proteomes" id="UP000095743">
    <property type="component" value="Chromosome"/>
</dbReference>
<keyword evidence="7 8" id="KW-0472">Membrane</keyword>
<keyword evidence="5 8" id="KW-0812">Transmembrane</keyword>
<evidence type="ECO:0000313" key="10">
    <source>
        <dbReference type="Proteomes" id="UP000095743"/>
    </source>
</evidence>
<comment type="similarity">
    <text evidence="2">Belongs to the amino acid-polyamine-organocation (APC) superfamily. Spore germination protein (SGP) (TC 2.A.3.9) family.</text>
</comment>
<evidence type="ECO:0000256" key="2">
    <source>
        <dbReference type="ARBA" id="ARBA00007998"/>
    </source>
</evidence>
<dbReference type="Pfam" id="PF03845">
    <property type="entry name" value="Spore_permease"/>
    <property type="match status" value="1"/>
</dbReference>
<evidence type="ECO:0000256" key="1">
    <source>
        <dbReference type="ARBA" id="ARBA00004141"/>
    </source>
</evidence>
<feature type="transmembrane region" description="Helical" evidence="8">
    <location>
        <begin position="41"/>
        <end position="62"/>
    </location>
</feature>
<accession>A0A1D8GGZ4</accession>
<dbReference type="NCBIfam" id="TIGR00912">
    <property type="entry name" value="2A0309"/>
    <property type="match status" value="1"/>
</dbReference>
<dbReference type="GO" id="GO:0016020">
    <property type="term" value="C:membrane"/>
    <property type="evidence" value="ECO:0007669"/>
    <property type="project" value="UniProtKB-SubCell"/>
</dbReference>
<feature type="transmembrane region" description="Helical" evidence="8">
    <location>
        <begin position="271"/>
        <end position="293"/>
    </location>
</feature>
<feature type="transmembrane region" description="Helical" evidence="8">
    <location>
        <begin position="219"/>
        <end position="242"/>
    </location>
</feature>
<dbReference type="KEGG" id="gfe:Gferi_11580"/>
<feature type="transmembrane region" description="Helical" evidence="8">
    <location>
        <begin position="82"/>
        <end position="101"/>
    </location>
</feature>
<feature type="transmembrane region" description="Helical" evidence="8">
    <location>
        <begin position="335"/>
        <end position="358"/>
    </location>
</feature>
<evidence type="ECO:0000256" key="5">
    <source>
        <dbReference type="ARBA" id="ARBA00022692"/>
    </source>
</evidence>
<evidence type="ECO:0000256" key="3">
    <source>
        <dbReference type="ARBA" id="ARBA00022448"/>
    </source>
</evidence>
<keyword evidence="4" id="KW-0309">Germination</keyword>
<feature type="transmembrane region" description="Helical" evidence="8">
    <location>
        <begin position="7"/>
        <end position="29"/>
    </location>
</feature>
<dbReference type="EMBL" id="CP017269">
    <property type="protein sequence ID" value="AOT70177.1"/>
    <property type="molecule type" value="Genomic_DNA"/>
</dbReference>
<keyword evidence="3" id="KW-0813">Transport</keyword>
<keyword evidence="6 8" id="KW-1133">Transmembrane helix</keyword>
<gene>
    <name evidence="9" type="ORF">Gferi_11580</name>
</gene>
<dbReference type="GO" id="GO:0009847">
    <property type="term" value="P:spore germination"/>
    <property type="evidence" value="ECO:0007669"/>
    <property type="project" value="InterPro"/>
</dbReference>
<sequence>MNRDNDVILSSQLSAILVMTIMGVGILSLPRMVVEEAGPDGLFLVLGGSIFALLAGWIIFLLVKKFPGETIVEFGNTLLGKFFGTVIALGFFGYLMILSAYEVRSFGEITKQYLLFETPIEVLAITILLGSVYTARSGIESIARMAEFLFPIITIISVLILLPIIPEIDYTQFYPIFRTPILKLIKGIPVVFFSFIGIELTLLYAAFVKEPKKIGNAMLLTVGLVSFYYISIVFVVVARFGLVETTHIIWPTLEVFKTVDLPGAFIENLDAFIMSIWVIAVFMSLVSAYYGSALILSRIFKTKEFNFFVLPLLPIIYFLAFIPDNLIQLNDWIDIYSNYAGSFFMVLLPLLLLIISFFKKSKGGKKNAP</sequence>
<evidence type="ECO:0000256" key="8">
    <source>
        <dbReference type="SAM" id="Phobius"/>
    </source>
</evidence>
<comment type="subcellular location">
    <subcellularLocation>
        <location evidence="1">Membrane</location>
        <topology evidence="1">Multi-pass membrane protein</topology>
    </subcellularLocation>
</comment>
<proteinExistence type="inferred from homology"/>
<dbReference type="RefSeq" id="WP_069976624.1">
    <property type="nucleotide sequence ID" value="NZ_CP017269.1"/>
</dbReference>
<reference evidence="9 10" key="1">
    <citation type="submission" date="2016-09" db="EMBL/GenBank/DDBJ databases">
        <title>Genomic analysis reveals versatility of anaerobic energy metabolism of Geosporobacter ferrireducens IRF9 of phylum Firmicutes.</title>
        <authorList>
            <person name="Kim S.-J."/>
        </authorList>
    </citation>
    <scope>NUCLEOTIDE SEQUENCE [LARGE SCALE GENOMIC DNA]</scope>
    <source>
        <strain evidence="9 10">IRF9</strain>
    </source>
</reference>
<dbReference type="Gene3D" id="1.20.1740.10">
    <property type="entry name" value="Amino acid/polyamine transporter I"/>
    <property type="match status" value="1"/>
</dbReference>
<evidence type="ECO:0000256" key="7">
    <source>
        <dbReference type="ARBA" id="ARBA00023136"/>
    </source>
</evidence>
<evidence type="ECO:0000256" key="6">
    <source>
        <dbReference type="ARBA" id="ARBA00022989"/>
    </source>
</evidence>
<feature type="transmembrane region" description="Helical" evidence="8">
    <location>
        <begin position="113"/>
        <end position="133"/>
    </location>
</feature>
<evidence type="ECO:0000313" key="9">
    <source>
        <dbReference type="EMBL" id="AOT70177.1"/>
    </source>
</evidence>
<dbReference type="PANTHER" id="PTHR34975:SF2">
    <property type="entry name" value="SPORE GERMINATION PROTEIN A2"/>
    <property type="match status" value="1"/>
</dbReference>
<protein>
    <submittedName>
        <fullName evidence="9">Uncharacterized protein</fullName>
    </submittedName>
</protein>
<feature type="transmembrane region" description="Helical" evidence="8">
    <location>
        <begin position="185"/>
        <end position="207"/>
    </location>
</feature>
<dbReference type="PANTHER" id="PTHR34975">
    <property type="entry name" value="SPORE GERMINATION PROTEIN A2"/>
    <property type="match status" value="1"/>
</dbReference>
<feature type="transmembrane region" description="Helical" evidence="8">
    <location>
        <begin position="305"/>
        <end position="323"/>
    </location>
</feature>
<evidence type="ECO:0000256" key="4">
    <source>
        <dbReference type="ARBA" id="ARBA00022544"/>
    </source>
</evidence>
<name>A0A1D8GGZ4_9FIRM</name>
<dbReference type="STRING" id="1424294.Gferi_11580"/>
<keyword evidence="10" id="KW-1185">Reference proteome</keyword>
<dbReference type="InterPro" id="IPR004761">
    <property type="entry name" value="Spore_GerAB"/>
</dbReference>